<name>A0A2T2WU89_SULTH</name>
<gene>
    <name evidence="6" type="ORF">C7B47_11230</name>
</gene>
<protein>
    <submittedName>
        <fullName evidence="6">Uncharacterized protein</fullName>
    </submittedName>
</protein>
<evidence type="ECO:0000256" key="1">
    <source>
        <dbReference type="ARBA" id="ARBA00004141"/>
    </source>
</evidence>
<evidence type="ECO:0000256" key="4">
    <source>
        <dbReference type="ARBA" id="ARBA00023136"/>
    </source>
</evidence>
<dbReference type="Pfam" id="PF00939">
    <property type="entry name" value="Na_sulph_symp"/>
    <property type="match status" value="1"/>
</dbReference>
<reference evidence="6 7" key="1">
    <citation type="journal article" date="2014" name="BMC Genomics">
        <title>Comparison of environmental and isolate Sulfobacillus genomes reveals diverse carbon, sulfur, nitrogen, and hydrogen metabolisms.</title>
        <authorList>
            <person name="Justice N.B."/>
            <person name="Norman A."/>
            <person name="Brown C.T."/>
            <person name="Singh A."/>
            <person name="Thomas B.C."/>
            <person name="Banfield J.F."/>
        </authorList>
    </citation>
    <scope>NUCLEOTIDE SEQUENCE [LARGE SCALE GENOMIC DNA]</scope>
    <source>
        <strain evidence="6">AMDSBA5</strain>
    </source>
</reference>
<dbReference type="AlphaFoldDB" id="A0A2T2WU89"/>
<evidence type="ECO:0000313" key="6">
    <source>
        <dbReference type="EMBL" id="PSR25783.1"/>
    </source>
</evidence>
<accession>A0A2T2WU89</accession>
<keyword evidence="4 5" id="KW-0472">Membrane</keyword>
<comment type="caution">
    <text evidence="6">The sequence shown here is derived from an EMBL/GenBank/DDBJ whole genome shotgun (WGS) entry which is preliminary data.</text>
</comment>
<feature type="transmembrane region" description="Helical" evidence="5">
    <location>
        <begin position="116"/>
        <end position="135"/>
    </location>
</feature>
<evidence type="ECO:0000256" key="3">
    <source>
        <dbReference type="ARBA" id="ARBA00022989"/>
    </source>
</evidence>
<comment type="subcellular location">
    <subcellularLocation>
        <location evidence="1">Membrane</location>
        <topology evidence="1">Multi-pass membrane protein</topology>
    </subcellularLocation>
</comment>
<dbReference type="EMBL" id="PXYX01000025">
    <property type="protein sequence ID" value="PSR25783.1"/>
    <property type="molecule type" value="Genomic_DNA"/>
</dbReference>
<dbReference type="GO" id="GO:0022857">
    <property type="term" value="F:transmembrane transporter activity"/>
    <property type="evidence" value="ECO:0007669"/>
    <property type="project" value="InterPro"/>
</dbReference>
<evidence type="ECO:0000313" key="7">
    <source>
        <dbReference type="Proteomes" id="UP000242705"/>
    </source>
</evidence>
<dbReference type="GO" id="GO:0016020">
    <property type="term" value="C:membrane"/>
    <property type="evidence" value="ECO:0007669"/>
    <property type="project" value="UniProtKB-SubCell"/>
</dbReference>
<organism evidence="6 7">
    <name type="scientific">Sulfobacillus thermosulfidooxidans</name>
    <dbReference type="NCBI Taxonomy" id="28034"/>
    <lineage>
        <taxon>Bacteria</taxon>
        <taxon>Bacillati</taxon>
        <taxon>Bacillota</taxon>
        <taxon>Clostridia</taxon>
        <taxon>Eubacteriales</taxon>
        <taxon>Clostridiales Family XVII. Incertae Sedis</taxon>
        <taxon>Sulfobacillus</taxon>
    </lineage>
</organism>
<sequence length="164" mass="18212">MKSSGWCPHLLVSVVLVESPSCRVNSHYVFLDPAPFQNPRCGLRHGPETITTERAKLGPLNLTDKLSLSVVALAVVLWATGHWTHLSTGLVAVGAACLLFLPGLLSGYWQRIERHMMWGVWLLLGGAVCMSNAFIVTKTNVWLSHQLQHFFPRLIDSCYSFCPL</sequence>
<keyword evidence="3 5" id="KW-1133">Transmembrane helix</keyword>
<feature type="transmembrane region" description="Helical" evidence="5">
    <location>
        <begin position="90"/>
        <end position="109"/>
    </location>
</feature>
<keyword evidence="2 5" id="KW-0812">Transmembrane</keyword>
<evidence type="ECO:0000256" key="5">
    <source>
        <dbReference type="SAM" id="Phobius"/>
    </source>
</evidence>
<proteinExistence type="predicted"/>
<dbReference type="InterPro" id="IPR001898">
    <property type="entry name" value="SLC13A/DASS"/>
</dbReference>
<evidence type="ECO:0000256" key="2">
    <source>
        <dbReference type="ARBA" id="ARBA00022692"/>
    </source>
</evidence>
<dbReference type="Proteomes" id="UP000242705">
    <property type="component" value="Unassembled WGS sequence"/>
</dbReference>